<feature type="active site" description="Acyl-thioester intermediate" evidence="4">
    <location>
        <position position="202"/>
    </location>
</feature>
<keyword evidence="3 5" id="KW-0012">Acyltransferase</keyword>
<reference evidence="9 10" key="1">
    <citation type="submission" date="2021-07" db="EMBL/GenBank/DDBJ databases">
        <title>The Aristolochia fimbriata genome: insights into angiosperm evolution, floral development and chemical biosynthesis.</title>
        <authorList>
            <person name="Jiao Y."/>
        </authorList>
    </citation>
    <scope>NUCLEOTIDE SEQUENCE [LARGE SCALE GENOMIC DNA]</scope>
    <source>
        <strain evidence="9">IBCAS-2021</strain>
        <tissue evidence="9">Leaf</tissue>
    </source>
</reference>
<evidence type="ECO:0000256" key="6">
    <source>
        <dbReference type="SAM" id="MobiDB-lite"/>
    </source>
</evidence>
<sequence>MGSFADGRAAGFERSSGPAAVLALGTANPLVAVNQSTYPDFYFKITNCEHKSDLKATFTRMCKTGGPPLVYFSSSSSPPPAKINRSIEYFKKICNIPKLDEKRHFHLTEEVLELLRENPGICGYDAPSLDTRMVMMDVDIPKLGYEAAMKAIEEWGWPNREITHLIVCNSGGGARPGPDVDLLKMLGLSWTTKRFMLYQIGCHAGATAHRPPPRQGRGREQPGSPGPGRQLRVLLGRLPWALRDPPRERRRPCLVRRRRRRRHRGRRPGGRRGASPLPTRPGGSHREGDEGQVRRVTYYWPYGVIGRGRLELCFYVCHPGGRTILDEIDRKLGLAPERLEVSREVLRRYGNMMSACVFVVMDLMRKRSVKEGRRTLGEDLDWGVLVAFGPGLTVESLVLRAAPRSFP</sequence>
<dbReference type="AlphaFoldDB" id="A0AAV7F1U9"/>
<dbReference type="PIRSF" id="PIRSF000451">
    <property type="entry name" value="PKS_III"/>
    <property type="match status" value="1"/>
</dbReference>
<accession>A0AAV7F1U9</accession>
<evidence type="ECO:0000256" key="1">
    <source>
        <dbReference type="ARBA" id="ARBA00005531"/>
    </source>
</evidence>
<evidence type="ECO:0000256" key="2">
    <source>
        <dbReference type="ARBA" id="ARBA00022679"/>
    </source>
</evidence>
<keyword evidence="2 5" id="KW-0808">Transferase</keyword>
<feature type="compositionally biased region" description="Basic residues" evidence="6">
    <location>
        <begin position="251"/>
        <end position="270"/>
    </location>
</feature>
<dbReference type="Pfam" id="PF02797">
    <property type="entry name" value="Chal_sti_synt_C"/>
    <property type="match status" value="1"/>
</dbReference>
<dbReference type="EMBL" id="JAINDJ010000003">
    <property type="protein sequence ID" value="KAG9453826.1"/>
    <property type="molecule type" value="Genomic_DNA"/>
</dbReference>
<dbReference type="GO" id="GO:0030639">
    <property type="term" value="P:polyketide biosynthetic process"/>
    <property type="evidence" value="ECO:0007669"/>
    <property type="project" value="TreeGrafter"/>
</dbReference>
<feature type="region of interest" description="Disordered" evidence="6">
    <location>
        <begin position="251"/>
        <end position="290"/>
    </location>
</feature>
<evidence type="ECO:0000313" key="9">
    <source>
        <dbReference type="EMBL" id="KAG9453826.1"/>
    </source>
</evidence>
<evidence type="ECO:0000259" key="7">
    <source>
        <dbReference type="Pfam" id="PF00195"/>
    </source>
</evidence>
<evidence type="ECO:0000256" key="5">
    <source>
        <dbReference type="RuleBase" id="RU003633"/>
    </source>
</evidence>
<feature type="compositionally biased region" description="Low complexity" evidence="6">
    <location>
        <begin position="221"/>
        <end position="230"/>
    </location>
</feature>
<comment type="similarity">
    <text evidence="1 5">Belongs to the thiolase-like superfamily. Chalcone/stilbene synthases family.</text>
</comment>
<proteinExistence type="inferred from homology"/>
<protein>
    <recommendedName>
        <fullName evidence="11">Chalcone synthase</fullName>
    </recommendedName>
</protein>
<feature type="region of interest" description="Disordered" evidence="6">
    <location>
        <begin position="206"/>
        <end position="230"/>
    </location>
</feature>
<name>A0AAV7F1U9_ARIFI</name>
<feature type="domain" description="Chalcone/stilbene synthase C-terminal" evidence="8">
    <location>
        <begin position="306"/>
        <end position="402"/>
    </location>
</feature>
<keyword evidence="10" id="KW-1185">Reference proteome</keyword>
<evidence type="ECO:0000256" key="4">
    <source>
        <dbReference type="PIRSR" id="PIRSR000451-1"/>
    </source>
</evidence>
<dbReference type="InterPro" id="IPR001099">
    <property type="entry name" value="Chalcone/stilbene_synt_N"/>
</dbReference>
<evidence type="ECO:0000256" key="3">
    <source>
        <dbReference type="ARBA" id="ARBA00023315"/>
    </source>
</evidence>
<dbReference type="InterPro" id="IPR011141">
    <property type="entry name" value="Polyketide_synthase_type-III"/>
</dbReference>
<comment type="caution">
    <text evidence="9">The sequence shown here is derived from an EMBL/GenBank/DDBJ whole genome shotgun (WGS) entry which is preliminary data.</text>
</comment>
<dbReference type="PANTHER" id="PTHR11877">
    <property type="entry name" value="HYDROXYMETHYLGLUTARYL-COA SYNTHASE"/>
    <property type="match status" value="1"/>
</dbReference>
<feature type="domain" description="Chalcone/stilbene synthase N-terminal" evidence="7">
    <location>
        <begin position="88"/>
        <end position="210"/>
    </location>
</feature>
<dbReference type="InterPro" id="IPR016039">
    <property type="entry name" value="Thiolase-like"/>
</dbReference>
<organism evidence="9 10">
    <name type="scientific">Aristolochia fimbriata</name>
    <name type="common">White veined hardy Dutchman's pipe vine</name>
    <dbReference type="NCBI Taxonomy" id="158543"/>
    <lineage>
        <taxon>Eukaryota</taxon>
        <taxon>Viridiplantae</taxon>
        <taxon>Streptophyta</taxon>
        <taxon>Embryophyta</taxon>
        <taxon>Tracheophyta</taxon>
        <taxon>Spermatophyta</taxon>
        <taxon>Magnoliopsida</taxon>
        <taxon>Magnoliidae</taxon>
        <taxon>Piperales</taxon>
        <taxon>Aristolochiaceae</taxon>
        <taxon>Aristolochia</taxon>
    </lineage>
</organism>
<feature type="domain" description="Chalcone/stilbene synthase N-terminal" evidence="7">
    <location>
        <begin position="13"/>
        <end position="64"/>
    </location>
</feature>
<dbReference type="GO" id="GO:0016747">
    <property type="term" value="F:acyltransferase activity, transferring groups other than amino-acyl groups"/>
    <property type="evidence" value="ECO:0007669"/>
    <property type="project" value="InterPro"/>
</dbReference>
<evidence type="ECO:0000259" key="8">
    <source>
        <dbReference type="Pfam" id="PF02797"/>
    </source>
</evidence>
<gene>
    <name evidence="9" type="ORF">H6P81_006730</name>
</gene>
<dbReference type="Pfam" id="PF00195">
    <property type="entry name" value="Chal_sti_synt_N"/>
    <property type="match status" value="2"/>
</dbReference>
<evidence type="ECO:0008006" key="11">
    <source>
        <dbReference type="Google" id="ProtNLM"/>
    </source>
</evidence>
<dbReference type="InterPro" id="IPR012328">
    <property type="entry name" value="Chalcone/stilbene_synt_C"/>
</dbReference>
<evidence type="ECO:0000313" key="10">
    <source>
        <dbReference type="Proteomes" id="UP000825729"/>
    </source>
</evidence>
<dbReference type="SUPFAM" id="SSF53901">
    <property type="entry name" value="Thiolase-like"/>
    <property type="match status" value="2"/>
</dbReference>
<dbReference type="Proteomes" id="UP000825729">
    <property type="component" value="Unassembled WGS sequence"/>
</dbReference>
<dbReference type="Gene3D" id="3.40.47.10">
    <property type="match status" value="2"/>
</dbReference>
<dbReference type="PANTHER" id="PTHR11877:SF14">
    <property type="entry name" value="CHALCONE SYNTHASE"/>
    <property type="match status" value="1"/>
</dbReference>